<sequence length="385" mass="42997">MNQVFLKASIGLLIAGIGLPSFAGITLGNPDSDLGALTVSGAVRASYQDKQYGESASDQKVQFDAGILKLDYQSKKLFGRAEYRCYQYDKLCDFSTLVDGYMGYKMNSTDNLTVGLQPIPFGPGQYWDSSFYAGINNTMGLQDAHDLGVKYHFEMPSSTKFDLAYFLTDGGNYHGASQDAARYTANLVKSSETNLQEKNMWMARVSQDIHPYDDLKMTVGGSYWYSDIKNRSTSQDGSRKAWALFNTMSYKNLGISLTGGKTSIDNKDVLIPAVSTFGSFDAEYDIANTGYFYTVDINYTFNNVRNFLNITPYFVYSGFDKKDKNFADSERNILGVAWSHKNITLYTEYVMSKNDPFVGGARNSLAQGDDGKLDKLLNIMFIYNF</sequence>
<dbReference type="PATRIC" id="fig|1341683.3.peg.2813"/>
<dbReference type="SUPFAM" id="SSF56935">
    <property type="entry name" value="Porins"/>
    <property type="match status" value="1"/>
</dbReference>
<dbReference type="EMBL" id="AYEU01000012">
    <property type="protein sequence ID" value="ESK48199.1"/>
    <property type="molecule type" value="Genomic_DNA"/>
</dbReference>
<dbReference type="OrthoDB" id="625456at2"/>
<accession>V2VKR2</accession>
<reference evidence="1 2" key="1">
    <citation type="submission" date="2013-10" db="EMBL/GenBank/DDBJ databases">
        <title>The Genome Sequence of Acinetobacter brisouii CIP 110357.</title>
        <authorList>
            <consortium name="The Broad Institute Genomics Platform"/>
            <consortium name="The Broad Institute Genome Sequencing Center for Infectious Disease"/>
            <person name="Cerqueira G."/>
            <person name="Feldgarden M."/>
            <person name="Courvalin P."/>
            <person name="Grillot-Courvalin C."/>
            <person name="Clermont D."/>
            <person name="Rocha E."/>
            <person name="Yoon E.-J."/>
            <person name="Nemec A."/>
            <person name="Young S.K."/>
            <person name="Zeng Q."/>
            <person name="Gargeya S."/>
            <person name="Fitzgerald M."/>
            <person name="Abouelleil A."/>
            <person name="Alvarado L."/>
            <person name="Berlin A.M."/>
            <person name="Chapman S.B."/>
            <person name="Gainer-Dewar J."/>
            <person name="Goldberg J."/>
            <person name="Gnerre S."/>
            <person name="Griggs A."/>
            <person name="Gujja S."/>
            <person name="Hansen M."/>
            <person name="Howarth C."/>
            <person name="Imamovic A."/>
            <person name="Ireland A."/>
            <person name="Larimer J."/>
            <person name="McCowan C."/>
            <person name="Murphy C."/>
            <person name="Pearson M."/>
            <person name="Poon T.W."/>
            <person name="Priest M."/>
            <person name="Roberts A."/>
            <person name="Saif S."/>
            <person name="Shea T."/>
            <person name="Sykes S."/>
            <person name="Wortman J."/>
            <person name="Nusbaum C."/>
            <person name="Birren B."/>
        </authorList>
    </citation>
    <scope>NUCLEOTIDE SEQUENCE [LARGE SCALE GENOMIC DNA]</scope>
    <source>
        <strain evidence="1 2">CIP 110357</strain>
    </source>
</reference>
<organism evidence="1 2">
    <name type="scientific">Acinetobacter brisouii CIP 110357</name>
    <dbReference type="NCBI Taxonomy" id="1341683"/>
    <lineage>
        <taxon>Bacteria</taxon>
        <taxon>Pseudomonadati</taxon>
        <taxon>Pseudomonadota</taxon>
        <taxon>Gammaproteobacteria</taxon>
        <taxon>Moraxellales</taxon>
        <taxon>Moraxellaceae</taxon>
        <taxon>Acinetobacter</taxon>
    </lineage>
</organism>
<dbReference type="HOGENOM" id="CLU_043009_0_1_6"/>
<name>V2VKR2_9GAMM</name>
<evidence type="ECO:0000313" key="2">
    <source>
        <dbReference type="Proteomes" id="UP000018418"/>
    </source>
</evidence>
<protein>
    <recommendedName>
        <fullName evidence="3">Porin domain-containing protein</fullName>
    </recommendedName>
</protein>
<comment type="caution">
    <text evidence="1">The sequence shown here is derived from an EMBL/GenBank/DDBJ whole genome shotgun (WGS) entry which is preliminary data.</text>
</comment>
<gene>
    <name evidence="1" type="ORF">P255_02842</name>
</gene>
<dbReference type="Proteomes" id="UP000018418">
    <property type="component" value="Unassembled WGS sequence"/>
</dbReference>
<dbReference type="AlphaFoldDB" id="V2VKR2"/>
<evidence type="ECO:0008006" key="3">
    <source>
        <dbReference type="Google" id="ProtNLM"/>
    </source>
</evidence>
<keyword evidence="2" id="KW-1185">Reference proteome</keyword>
<evidence type="ECO:0000313" key="1">
    <source>
        <dbReference type="EMBL" id="ESK48199.1"/>
    </source>
</evidence>
<proteinExistence type="predicted"/>
<dbReference type="RefSeq" id="WP_004898389.1">
    <property type="nucleotide sequence ID" value="NZ_BBTI01000023.1"/>
</dbReference>